<sequence length="63" mass="7202">MRLQADALVKTISQQADAEAFRKQVWNLWTNYLAITGEFGPPAWARAFQRIAKSLCKEQASYL</sequence>
<feature type="non-terminal residue" evidence="1">
    <location>
        <position position="63"/>
    </location>
</feature>
<accession>A0A3P7RNG8</accession>
<proteinExistence type="predicted"/>
<dbReference type="Proteomes" id="UP000281553">
    <property type="component" value="Unassembled WGS sequence"/>
</dbReference>
<protein>
    <submittedName>
        <fullName evidence="1">Uncharacterized protein</fullName>
    </submittedName>
</protein>
<reference evidence="1 2" key="1">
    <citation type="submission" date="2018-11" db="EMBL/GenBank/DDBJ databases">
        <authorList>
            <consortium name="Pathogen Informatics"/>
        </authorList>
    </citation>
    <scope>NUCLEOTIDE SEQUENCE [LARGE SCALE GENOMIC DNA]</scope>
</reference>
<gene>
    <name evidence="1" type="ORF">DILT_LOCUS19437</name>
</gene>
<dbReference type="AlphaFoldDB" id="A0A3P7RNG8"/>
<organism evidence="1 2">
    <name type="scientific">Dibothriocephalus latus</name>
    <name type="common">Fish tapeworm</name>
    <name type="synonym">Diphyllobothrium latum</name>
    <dbReference type="NCBI Taxonomy" id="60516"/>
    <lineage>
        <taxon>Eukaryota</taxon>
        <taxon>Metazoa</taxon>
        <taxon>Spiralia</taxon>
        <taxon>Lophotrochozoa</taxon>
        <taxon>Platyhelminthes</taxon>
        <taxon>Cestoda</taxon>
        <taxon>Eucestoda</taxon>
        <taxon>Diphyllobothriidea</taxon>
        <taxon>Diphyllobothriidae</taxon>
        <taxon>Dibothriocephalus</taxon>
    </lineage>
</organism>
<keyword evidence="2" id="KW-1185">Reference proteome</keyword>
<evidence type="ECO:0000313" key="1">
    <source>
        <dbReference type="EMBL" id="VDN44792.1"/>
    </source>
</evidence>
<name>A0A3P7RNG8_DIBLA</name>
<evidence type="ECO:0000313" key="2">
    <source>
        <dbReference type="Proteomes" id="UP000281553"/>
    </source>
</evidence>
<dbReference type="OrthoDB" id="10069252at2759"/>
<dbReference type="EMBL" id="UYRU01113116">
    <property type="protein sequence ID" value="VDN44792.1"/>
    <property type="molecule type" value="Genomic_DNA"/>
</dbReference>